<feature type="signal peptide" evidence="1">
    <location>
        <begin position="1"/>
        <end position="16"/>
    </location>
</feature>
<evidence type="ECO:0000313" key="2">
    <source>
        <dbReference type="EMBL" id="JAS80762.1"/>
    </source>
</evidence>
<proteinExistence type="predicted"/>
<keyword evidence="1" id="KW-0732">Signal</keyword>
<protein>
    <submittedName>
        <fullName evidence="2">Uncharacterized protein</fullName>
    </submittedName>
</protein>
<evidence type="ECO:0000256" key="1">
    <source>
        <dbReference type="SAM" id="SignalP"/>
    </source>
</evidence>
<gene>
    <name evidence="2" type="ORF">g.13066</name>
</gene>
<feature type="chain" id="PRO_5008584714" evidence="1">
    <location>
        <begin position="17"/>
        <end position="122"/>
    </location>
</feature>
<reference evidence="2" key="1">
    <citation type="submission" date="2015-11" db="EMBL/GenBank/DDBJ databases">
        <title>De novo transcriptome assembly of four potential Pierce s Disease insect vectors from Arizona vineyards.</title>
        <authorList>
            <person name="Tassone E.E."/>
        </authorList>
    </citation>
    <scope>NUCLEOTIDE SEQUENCE</scope>
</reference>
<name>A0A1B6I1G6_9HEMI</name>
<sequence>MYTFVLVLFSATLVHSTDVRSLCYGVCPIRRHPSSVEGMWWIVLATETTTGQCGLYNNQCPCKCIGFKFTSCVPEPYIHRYNVTIVGYDTRDCCYDEEPTLVKLVDVNSPYLVVTQTNLQIS</sequence>
<dbReference type="EMBL" id="GECU01026944">
    <property type="protein sequence ID" value="JAS80762.1"/>
    <property type="molecule type" value="Transcribed_RNA"/>
</dbReference>
<organism evidence="2">
    <name type="scientific">Homalodisca liturata</name>
    <dbReference type="NCBI Taxonomy" id="320908"/>
    <lineage>
        <taxon>Eukaryota</taxon>
        <taxon>Metazoa</taxon>
        <taxon>Ecdysozoa</taxon>
        <taxon>Arthropoda</taxon>
        <taxon>Hexapoda</taxon>
        <taxon>Insecta</taxon>
        <taxon>Pterygota</taxon>
        <taxon>Neoptera</taxon>
        <taxon>Paraneoptera</taxon>
        <taxon>Hemiptera</taxon>
        <taxon>Auchenorrhyncha</taxon>
        <taxon>Membracoidea</taxon>
        <taxon>Cicadellidae</taxon>
        <taxon>Cicadellinae</taxon>
        <taxon>Proconiini</taxon>
        <taxon>Homalodisca</taxon>
    </lineage>
</organism>
<dbReference type="AlphaFoldDB" id="A0A1B6I1G6"/>
<accession>A0A1B6I1G6</accession>